<dbReference type="PANTHER" id="PTHR33973">
    <property type="entry name" value="OS07G0153300 PROTEIN"/>
    <property type="match status" value="1"/>
</dbReference>
<gene>
    <name evidence="1" type="ORF">KS2013_239</name>
</gene>
<dbReference type="Pfam" id="PF07103">
    <property type="entry name" value="DUF1365"/>
    <property type="match status" value="1"/>
</dbReference>
<organism evidence="1 2">
    <name type="scientific">Kangiella sediminilitoris</name>
    <dbReference type="NCBI Taxonomy" id="1144748"/>
    <lineage>
        <taxon>Bacteria</taxon>
        <taxon>Pseudomonadati</taxon>
        <taxon>Pseudomonadota</taxon>
        <taxon>Gammaproteobacteria</taxon>
        <taxon>Kangiellales</taxon>
        <taxon>Kangiellaceae</taxon>
        <taxon>Kangiella</taxon>
    </lineage>
</organism>
<dbReference type="Proteomes" id="UP000094147">
    <property type="component" value="Chromosome"/>
</dbReference>
<dbReference type="PANTHER" id="PTHR33973:SF4">
    <property type="entry name" value="OS07G0153300 PROTEIN"/>
    <property type="match status" value="1"/>
</dbReference>
<evidence type="ECO:0000313" key="2">
    <source>
        <dbReference type="Proteomes" id="UP000094147"/>
    </source>
</evidence>
<protein>
    <recommendedName>
        <fullName evidence="3">Chromosome partitioning protein ParA</fullName>
    </recommendedName>
</protein>
<accession>A0A1B3B850</accession>
<dbReference type="PATRIC" id="fig|1144748.3.peg.244"/>
<keyword evidence="2" id="KW-1185">Reference proteome</keyword>
<dbReference type="KEGG" id="ksd:KS2013_239"/>
<sequence>MLQNSLVEGWIRHRRYQPKRHEFNYGMHWTLLDLDTVQEQFKNSALWSVERFNLVSYRAGDFHYGLSKEAAPAVKEPIANKLAVYNSIKKKTGKTFSGKVYMLSHLRSYGYNFNSACFYFCYEEETLKFIICEITNTPWGERHSYVLDCEKSKRGHVRDLYQFEFDKQFHVSPYISMDMLYRWTFKINKSGLRVHMVVLNQAKAKYFDATFTGKFVSLNKKTMNKLATRYALQPLKMSLAIYWQAMKLWLKRVKFYDHPKHNEQ</sequence>
<dbReference type="OrthoDB" id="9778801at2"/>
<evidence type="ECO:0008006" key="3">
    <source>
        <dbReference type="Google" id="ProtNLM"/>
    </source>
</evidence>
<proteinExistence type="predicted"/>
<dbReference type="STRING" id="1144748.KS2013_239"/>
<reference evidence="2" key="1">
    <citation type="submission" date="2015-08" db="EMBL/GenBank/DDBJ databases">
        <authorList>
            <person name="Kim K.M."/>
        </authorList>
    </citation>
    <scope>NUCLEOTIDE SEQUENCE [LARGE SCALE GENOMIC DNA]</scope>
    <source>
        <strain evidence="2">KCTC 23892</strain>
    </source>
</reference>
<dbReference type="EMBL" id="CP012418">
    <property type="protein sequence ID" value="AOE48967.1"/>
    <property type="molecule type" value="Genomic_DNA"/>
</dbReference>
<dbReference type="InterPro" id="IPR010775">
    <property type="entry name" value="DUF1365"/>
</dbReference>
<dbReference type="RefSeq" id="WP_068988603.1">
    <property type="nucleotide sequence ID" value="NZ_CP012418.1"/>
</dbReference>
<dbReference type="AlphaFoldDB" id="A0A1B3B850"/>
<name>A0A1B3B850_9GAMM</name>
<evidence type="ECO:0000313" key="1">
    <source>
        <dbReference type="EMBL" id="AOE48967.1"/>
    </source>
</evidence>